<accession>K4JUA5</accession>
<name>K4JUA5_9CAUD</name>
<proteinExistence type="predicted"/>
<keyword evidence="2" id="KW-1185">Reference proteome</keyword>
<reference evidence="1 2" key="1">
    <citation type="journal article" date="2012" name="BMC Genomics">
        <title>The Caulobacter crescentus phage phiCbK: genomics of a canonical phage.</title>
        <authorList>
            <person name="Gill J.J."/>
            <person name="Berry J.D."/>
            <person name="Russell W.K."/>
            <person name="Lessor L."/>
            <person name="Escobar Garcia D.A."/>
            <person name="Hernandez D."/>
            <person name="Kane A."/>
            <person name="Keene J."/>
            <person name="Maddox M."/>
            <person name="Martin R."/>
            <person name="Mohan S."/>
            <person name="Thorn A.M."/>
            <person name="Russell D.H."/>
            <person name="Young R."/>
        </authorList>
    </citation>
    <scope>NUCLEOTIDE SEQUENCE [LARGE SCALE GENOMIC DNA]</scope>
</reference>
<dbReference type="RefSeq" id="YP_006988264.1">
    <property type="nucleotide sequence ID" value="NC_019406.1"/>
</dbReference>
<gene>
    <name evidence="1" type="ORF">CcrColossus_gp030</name>
</gene>
<dbReference type="GeneID" id="13994959"/>
<protein>
    <submittedName>
        <fullName evidence="1">Uncharacterized protein</fullName>
    </submittedName>
</protein>
<evidence type="ECO:0000313" key="2">
    <source>
        <dbReference type="Proteomes" id="UP000000463"/>
    </source>
</evidence>
<sequence>MKHAADVLAIAAVCAFLGFLAWNNAHPPMIAVGLDCRGEAVRVYGADDAPEASKVCRTVEIHKAP</sequence>
<dbReference type="KEGG" id="vg:13994959"/>
<evidence type="ECO:0000313" key="1">
    <source>
        <dbReference type="EMBL" id="AFU87900.1"/>
    </source>
</evidence>
<dbReference type="Proteomes" id="UP000000463">
    <property type="component" value="Segment"/>
</dbReference>
<organism evidence="1 2">
    <name type="scientific">Caulobacter phage CcrColossus</name>
    <dbReference type="NCBI Taxonomy" id="1211640"/>
    <lineage>
        <taxon>Viruses</taxon>
        <taxon>Duplodnaviria</taxon>
        <taxon>Heunggongvirae</taxon>
        <taxon>Uroviricota</taxon>
        <taxon>Caudoviricetes</taxon>
        <taxon>Jeanschmidtviridae</taxon>
        <taxon>Colossusvirus</taxon>
        <taxon>Colossusvirus colossus</taxon>
    </lineage>
</organism>
<dbReference type="EMBL" id="JX100810">
    <property type="protein sequence ID" value="AFU87900.1"/>
    <property type="molecule type" value="Genomic_DNA"/>
</dbReference>